<organism evidence="1">
    <name type="scientific">Jonesiaceae bacterium BS-20</name>
    <dbReference type="NCBI Taxonomy" id="3120821"/>
    <lineage>
        <taxon>Bacteria</taxon>
        <taxon>Bacillati</taxon>
        <taxon>Actinomycetota</taxon>
        <taxon>Actinomycetes</taxon>
        <taxon>Micrococcales</taxon>
        <taxon>Jonesiaceae</taxon>
    </lineage>
</organism>
<dbReference type="PANTHER" id="PTHR36849:SF1">
    <property type="entry name" value="CYTOPLASMIC PROTEIN"/>
    <property type="match status" value="1"/>
</dbReference>
<reference evidence="1" key="1">
    <citation type="submission" date="2024-02" db="EMBL/GenBank/DDBJ databases">
        <title>Tomenella chthoni gen. nov. sp. nov., a member of the family Jonesiaceae isolated from bat guano.</title>
        <authorList>
            <person name="Miller S.L."/>
            <person name="King J."/>
            <person name="Sankaranarayanan K."/>
            <person name="Lawson P.A."/>
        </authorList>
    </citation>
    <scope>NUCLEOTIDE SEQUENCE</scope>
    <source>
        <strain evidence="1">BS-20</strain>
    </source>
</reference>
<accession>A0AAU7DTK0</accession>
<name>A0AAU7DTK0_9MICO</name>
<dbReference type="InterPro" id="IPR052552">
    <property type="entry name" value="YeaO-like"/>
</dbReference>
<dbReference type="Pfam" id="PF22752">
    <property type="entry name" value="DUF488-N3i"/>
    <property type="match status" value="1"/>
</dbReference>
<sequence length="111" mass="12895">MKRVYEEPAQSDGFRALVDRLWPRGVSKADAALDLWFKEIAPSPELRKWFGHQRENFEEFSQRYRAELDTNPAVATLEELLNSNDTVTLVYGAKDPQINHVAVLLDYMNQR</sequence>
<gene>
    <name evidence="1" type="ORF">V5R04_12960</name>
</gene>
<dbReference type="AlphaFoldDB" id="A0AAU7DTK0"/>
<dbReference type="PANTHER" id="PTHR36849">
    <property type="entry name" value="CYTOPLASMIC PROTEIN-RELATED"/>
    <property type="match status" value="1"/>
</dbReference>
<protein>
    <submittedName>
        <fullName evidence="1">DUF488 family protein</fullName>
    </submittedName>
</protein>
<proteinExistence type="predicted"/>
<dbReference type="EMBL" id="CP146203">
    <property type="protein sequence ID" value="XBH21113.1"/>
    <property type="molecule type" value="Genomic_DNA"/>
</dbReference>
<evidence type="ECO:0000313" key="1">
    <source>
        <dbReference type="EMBL" id="XBH21113.1"/>
    </source>
</evidence>